<sequence>MTKVESAASLAPCLRAWMPVLALAFLPVVIAQEAANPPSIESAHDLGLFRDLHGMRNDLQRHQYLVGLLPQLSTTDRITALQLYAALDNELGLYNEALRDFPFNNRNAPHVDLPQPDQWQLADAADVVTRLAHGRRLVLINEAHHDAHTRELTLELLPRLRAEGFTHFAAEALTDDDPDLAQRGYPVNRTGSEYLHEPLYGQIIRRALQLGFIVVPYESEAPSLSAREAEQARNLYRRVLRDNPGARLFVHGGYAHIDKAAGNLGGQVQPMAVVLKQLSGIDPLTVDQSRWRDIGDLAGDDAYTHLLSAYSPQRPSVLVRRDTGAAWSSDPLRHDVEVILPPAGNQRRPRWLDLGGQRSTRPISSDLCGRHLPCVVEARFSNESEDAIAADRYTFLRPDITASLYLWPGDYRLTAWSADGHVWTRRDFTVPPIHPDEAGH</sequence>
<gene>
    <name evidence="1" type="ORF">EYV96_07145</name>
</gene>
<evidence type="ECO:0000313" key="2">
    <source>
        <dbReference type="Proteomes" id="UP000293025"/>
    </source>
</evidence>
<organism evidence="1 2">
    <name type="scientific">Dyella terrae</name>
    <dbReference type="NCBI Taxonomy" id="522259"/>
    <lineage>
        <taxon>Bacteria</taxon>
        <taxon>Pseudomonadati</taxon>
        <taxon>Pseudomonadota</taxon>
        <taxon>Gammaproteobacteria</taxon>
        <taxon>Lysobacterales</taxon>
        <taxon>Rhodanobacteraceae</taxon>
        <taxon>Dyella</taxon>
    </lineage>
</organism>
<keyword evidence="2" id="KW-1185">Reference proteome</keyword>
<accession>A0ABY1YWQ5</accession>
<evidence type="ECO:0008006" key="3">
    <source>
        <dbReference type="Google" id="ProtNLM"/>
    </source>
</evidence>
<dbReference type="RefSeq" id="WP_131150753.1">
    <property type="nucleotide sequence ID" value="NZ_SIZZ01000001.1"/>
</dbReference>
<name>A0ABY1YWQ5_9GAMM</name>
<proteinExistence type="predicted"/>
<evidence type="ECO:0000313" key="1">
    <source>
        <dbReference type="EMBL" id="TBR39951.1"/>
    </source>
</evidence>
<dbReference type="EMBL" id="SIZZ01000001">
    <property type="protein sequence ID" value="TBR39951.1"/>
    <property type="molecule type" value="Genomic_DNA"/>
</dbReference>
<reference evidence="1 2" key="1">
    <citation type="submission" date="2019-02" db="EMBL/GenBank/DDBJ databases">
        <title>Dyella amyloliquefaciens sp. nov., isolated from forest soil.</title>
        <authorList>
            <person name="Gao Z.-H."/>
            <person name="Qiu L.-H."/>
        </authorList>
    </citation>
    <scope>NUCLEOTIDE SEQUENCE [LARGE SCALE GENOMIC DNA]</scope>
    <source>
        <strain evidence="1 2">KACC 12748</strain>
    </source>
</reference>
<dbReference type="Proteomes" id="UP000293025">
    <property type="component" value="Unassembled WGS sequence"/>
</dbReference>
<comment type="caution">
    <text evidence="1">The sequence shown here is derived from an EMBL/GenBank/DDBJ whole genome shotgun (WGS) entry which is preliminary data.</text>
</comment>
<protein>
    <recommendedName>
        <fullName evidence="3">Erythromycin esterase</fullName>
    </recommendedName>
</protein>